<organism evidence="3">
    <name type="scientific">Dissoconium aciculare CBS 342.82</name>
    <dbReference type="NCBI Taxonomy" id="1314786"/>
    <lineage>
        <taxon>Eukaryota</taxon>
        <taxon>Fungi</taxon>
        <taxon>Dikarya</taxon>
        <taxon>Ascomycota</taxon>
        <taxon>Pezizomycotina</taxon>
        <taxon>Dothideomycetes</taxon>
        <taxon>Dothideomycetidae</taxon>
        <taxon>Mycosphaerellales</taxon>
        <taxon>Dissoconiaceae</taxon>
        <taxon>Dissoconium</taxon>
    </lineage>
</organism>
<evidence type="ECO:0000256" key="1">
    <source>
        <dbReference type="SAM" id="SignalP"/>
    </source>
</evidence>
<evidence type="ECO:0000313" key="2">
    <source>
        <dbReference type="Proteomes" id="UP000504637"/>
    </source>
</evidence>
<sequence>MLTWRPHQPPLLFYLVATLSISAMAAHGESVEPRNPTQLCPPTCSGKFDPDWRFVTLKKGRTTKDHQAYLEEKHSKFKLSDPDVIVTAPLEKHTAEKIKTLPKTVQDNWTKTGPTYYAKHLSPDDLKIICSDEKNVLSVACVLKADYSIDA</sequence>
<dbReference type="Proteomes" id="UP000504637">
    <property type="component" value="Unplaced"/>
</dbReference>
<feature type="chain" id="PRO_5026695308" evidence="1">
    <location>
        <begin position="29"/>
        <end position="151"/>
    </location>
</feature>
<keyword evidence="1" id="KW-0732">Signal</keyword>
<evidence type="ECO:0000313" key="3">
    <source>
        <dbReference type="RefSeq" id="XP_033461677.1"/>
    </source>
</evidence>
<reference evidence="3" key="1">
    <citation type="submission" date="2020-01" db="EMBL/GenBank/DDBJ databases">
        <authorList>
            <consortium name="DOE Joint Genome Institute"/>
            <person name="Haridas S."/>
            <person name="Albert R."/>
            <person name="Binder M."/>
            <person name="Bloem J."/>
            <person name="Labutti K."/>
            <person name="Salamov A."/>
            <person name="Andreopoulos B."/>
            <person name="Baker S.E."/>
            <person name="Barry K."/>
            <person name="Bills G."/>
            <person name="Bluhm B.H."/>
            <person name="Cannon C."/>
            <person name="Castanera R."/>
            <person name="Culley D.E."/>
            <person name="Daum C."/>
            <person name="Ezra D."/>
            <person name="Gonzalez J.B."/>
            <person name="Henrissat B."/>
            <person name="Kuo A."/>
            <person name="Liang C."/>
            <person name="Lipzen A."/>
            <person name="Lutzoni F."/>
            <person name="Magnuson J."/>
            <person name="Mondo S."/>
            <person name="Nolan M."/>
            <person name="Ohm R."/>
            <person name="Pangilinan J."/>
            <person name="Park H.-J."/>
            <person name="Ramirez L."/>
            <person name="Alfaro M."/>
            <person name="Sun H."/>
            <person name="Tritt A."/>
            <person name="Yoshinaga Y."/>
            <person name="Zwiers L.-H."/>
            <person name="Turgeon B.G."/>
            <person name="Goodwin S.B."/>
            <person name="Spatafora J.W."/>
            <person name="Crous P.W."/>
            <person name="Grigoriev I.V."/>
        </authorList>
    </citation>
    <scope>NUCLEOTIDE SEQUENCE</scope>
    <source>
        <strain evidence="3">CBS 342.82</strain>
    </source>
</reference>
<dbReference type="RefSeq" id="XP_033461677.1">
    <property type="nucleotide sequence ID" value="XM_033603038.1"/>
</dbReference>
<keyword evidence="2" id="KW-1185">Reference proteome</keyword>
<protein>
    <submittedName>
        <fullName evidence="3">Uncharacterized protein</fullName>
    </submittedName>
</protein>
<dbReference type="GeneID" id="54360838"/>
<proteinExistence type="predicted"/>
<reference evidence="3" key="2">
    <citation type="submission" date="2020-04" db="EMBL/GenBank/DDBJ databases">
        <authorList>
            <consortium name="NCBI Genome Project"/>
        </authorList>
    </citation>
    <scope>NUCLEOTIDE SEQUENCE</scope>
    <source>
        <strain evidence="3">CBS 342.82</strain>
    </source>
</reference>
<feature type="signal peptide" evidence="1">
    <location>
        <begin position="1"/>
        <end position="28"/>
    </location>
</feature>
<accession>A0A6J3M9B5</accession>
<name>A0A6J3M9B5_9PEZI</name>
<reference evidence="3" key="3">
    <citation type="submission" date="2025-08" db="UniProtKB">
        <authorList>
            <consortium name="RefSeq"/>
        </authorList>
    </citation>
    <scope>IDENTIFICATION</scope>
    <source>
        <strain evidence="3">CBS 342.82</strain>
    </source>
</reference>
<dbReference type="AlphaFoldDB" id="A0A6J3M9B5"/>
<gene>
    <name evidence="3" type="ORF">K489DRAFT_369493</name>
</gene>